<organism evidence="1 2">
    <name type="scientific">Mauremys mutica</name>
    <name type="common">yellowpond turtle</name>
    <dbReference type="NCBI Taxonomy" id="74926"/>
    <lineage>
        <taxon>Eukaryota</taxon>
        <taxon>Metazoa</taxon>
        <taxon>Chordata</taxon>
        <taxon>Craniata</taxon>
        <taxon>Vertebrata</taxon>
        <taxon>Euteleostomi</taxon>
        <taxon>Archelosauria</taxon>
        <taxon>Testudinata</taxon>
        <taxon>Testudines</taxon>
        <taxon>Cryptodira</taxon>
        <taxon>Durocryptodira</taxon>
        <taxon>Testudinoidea</taxon>
        <taxon>Geoemydidae</taxon>
        <taxon>Geoemydinae</taxon>
        <taxon>Mauremys</taxon>
    </lineage>
</organism>
<accession>A0A9D4B7U9</accession>
<keyword evidence="2" id="KW-1185">Reference proteome</keyword>
<dbReference type="AlphaFoldDB" id="A0A9D4B7U9"/>
<proteinExistence type="predicted"/>
<sequence>MAEVCHIDSAGAEPSNFACMVVGALQLVTDKRPHSHTEVLHLAAGFELHCFAKVSIVYKLLLYTESMEDFPACFPMSGYREFRGHHWPLLRYSKGGHLAISIRHELKYYRQVHLAPHGERGTSRVICVEVRASPSSVQAWS</sequence>
<name>A0A9D4B7U9_9SAUR</name>
<dbReference type="EMBL" id="JAHDVG010000464">
    <property type="protein sequence ID" value="KAH1184498.1"/>
    <property type="molecule type" value="Genomic_DNA"/>
</dbReference>
<gene>
    <name evidence="1" type="ORF">KIL84_012439</name>
</gene>
<evidence type="ECO:0000313" key="1">
    <source>
        <dbReference type="EMBL" id="KAH1184498.1"/>
    </source>
</evidence>
<dbReference type="Proteomes" id="UP000827986">
    <property type="component" value="Unassembled WGS sequence"/>
</dbReference>
<reference evidence="1" key="1">
    <citation type="submission" date="2021-09" db="EMBL/GenBank/DDBJ databases">
        <title>The genome of Mauremys mutica provides insights into the evolution of semi-aquatic lifestyle.</title>
        <authorList>
            <person name="Gong S."/>
            <person name="Gao Y."/>
        </authorList>
    </citation>
    <scope>NUCLEOTIDE SEQUENCE</scope>
    <source>
        <strain evidence="1">MM-2020</strain>
        <tissue evidence="1">Muscle</tissue>
    </source>
</reference>
<evidence type="ECO:0000313" key="2">
    <source>
        <dbReference type="Proteomes" id="UP000827986"/>
    </source>
</evidence>
<protein>
    <submittedName>
        <fullName evidence="1">Uncharacterized protein</fullName>
    </submittedName>
</protein>
<comment type="caution">
    <text evidence="1">The sequence shown here is derived from an EMBL/GenBank/DDBJ whole genome shotgun (WGS) entry which is preliminary data.</text>
</comment>